<dbReference type="Proteomes" id="UP000324233">
    <property type="component" value="Chromosome"/>
</dbReference>
<feature type="transmembrane region" description="Helical" evidence="2">
    <location>
        <begin position="186"/>
        <end position="209"/>
    </location>
</feature>
<dbReference type="OrthoDB" id="9804872at2"/>
<feature type="transmembrane region" description="Helical" evidence="2">
    <location>
        <begin position="110"/>
        <end position="127"/>
    </location>
</feature>
<keyword evidence="5" id="KW-1185">Reference proteome</keyword>
<evidence type="ECO:0000313" key="4">
    <source>
        <dbReference type="EMBL" id="QEH33342.1"/>
    </source>
</evidence>
<dbReference type="Pfam" id="PF01841">
    <property type="entry name" value="Transglut_core"/>
    <property type="match status" value="1"/>
</dbReference>
<organism evidence="4 5">
    <name type="scientific">Aquisphaera giovannonii</name>
    <dbReference type="NCBI Taxonomy" id="406548"/>
    <lineage>
        <taxon>Bacteria</taxon>
        <taxon>Pseudomonadati</taxon>
        <taxon>Planctomycetota</taxon>
        <taxon>Planctomycetia</taxon>
        <taxon>Isosphaerales</taxon>
        <taxon>Isosphaeraceae</taxon>
        <taxon>Aquisphaera</taxon>
    </lineage>
</organism>
<dbReference type="GO" id="GO:0003810">
    <property type="term" value="F:protein-glutamine gamma-glutamyltransferase activity"/>
    <property type="evidence" value="ECO:0007669"/>
    <property type="project" value="UniProtKB-EC"/>
</dbReference>
<dbReference type="SUPFAM" id="SSF54001">
    <property type="entry name" value="Cysteine proteinases"/>
    <property type="match status" value="1"/>
</dbReference>
<feature type="domain" description="Transglutaminase-like" evidence="3">
    <location>
        <begin position="453"/>
        <end position="530"/>
    </location>
</feature>
<evidence type="ECO:0000256" key="1">
    <source>
        <dbReference type="SAM" id="Coils"/>
    </source>
</evidence>
<keyword evidence="2" id="KW-0472">Membrane</keyword>
<dbReference type="Pfam" id="PF11992">
    <property type="entry name" value="TgpA_N"/>
    <property type="match status" value="1"/>
</dbReference>
<feature type="transmembrane region" description="Helical" evidence="2">
    <location>
        <begin position="33"/>
        <end position="50"/>
    </location>
</feature>
<evidence type="ECO:0000256" key="2">
    <source>
        <dbReference type="SAM" id="Phobius"/>
    </source>
</evidence>
<protein>
    <submittedName>
        <fullName evidence="4">Protein-glutamine gamma-glutamyltransferase</fullName>
        <ecNumber evidence="4">2.3.2.13</ecNumber>
    </submittedName>
</protein>
<dbReference type="InterPro" id="IPR021878">
    <property type="entry name" value="TgpA_N"/>
</dbReference>
<keyword evidence="4" id="KW-0012">Acyltransferase</keyword>
<dbReference type="Gene3D" id="3.10.620.30">
    <property type="match status" value="1"/>
</dbReference>
<keyword evidence="4" id="KW-0808">Transferase</keyword>
<keyword evidence="1" id="KW-0175">Coiled coil</keyword>
<gene>
    <name evidence="4" type="primary">tgpA_2</name>
    <name evidence="4" type="ORF">OJF2_18430</name>
</gene>
<dbReference type="PANTHER" id="PTHR42736">
    <property type="entry name" value="PROTEIN-GLUTAMINE GAMMA-GLUTAMYLTRANSFERASE"/>
    <property type="match status" value="1"/>
</dbReference>
<dbReference type="SMART" id="SM00460">
    <property type="entry name" value="TGc"/>
    <property type="match status" value="1"/>
</dbReference>
<keyword evidence="2" id="KW-1133">Transmembrane helix</keyword>
<dbReference type="AlphaFoldDB" id="A0A5B9VYF1"/>
<dbReference type="KEGG" id="agv:OJF2_18430"/>
<dbReference type="PANTHER" id="PTHR42736:SF1">
    <property type="entry name" value="PROTEIN-GLUTAMINE GAMMA-GLUTAMYLTRANSFERASE"/>
    <property type="match status" value="1"/>
</dbReference>
<sequence length="754" mass="83428">MKSGMIYRVSFYVMLTVATKILCGDAADSRIDGLLPFVVAGAGVLAFLSVDQAPRLGLPRELANLLAMGTLGILYLEYKSDESQLIRALGHWVACLQLIKYFLPKTSEDDWFLFLLGLTQVLIGSVANQGDTVGVWLFFWAMLAVWVLGLFFLQREAGRFEPTGEPAAGPGLSAAADPYRGLFDTAYLMTSVRVLTLTLLLGGLFFLLLPRQVGASRARNSGGMAKHLTGFDEEVKLGQLGEILENDSVVMTVELTDAEGKPTRPPGEPLWRGVTLTQYENGRWKRQNKATIQWIVSPSQAGNRSASPIHQSIKLEPNDSTTLFAMRPVLDWSAPTKLTPYMNPLDGTLVRNDTRGSYDYKVVSATDVDAPQRQEAPILEDRRETLLAVEAPLRDQLREIALPIVEGLPEAGREGLTARARALEEYLRDSGAFGYTLEMDVTDPKLDPVVDFLTNRHEGHCEYFASALTLLLRSVGIPARMVNGFKGGDWNEITQMMSVRQKHAHSWVEALVEQGKGTAAPGWITLDPTPGIERDQSVAQVGSIPSRLRSITDLVRYVWVFYILGYDSARQDRILYQPIATVVKAVREGYATIWAWMKQTFARLFDFKTWGSFISVKGFVVTFLLGTLLVLVGKLAGWLFGKALAWWRGPQDDAAGLTAGILFYRRLAQLLAEYELFRSPAETQGEFALRASRFLGGRGIEAQAMASVPSRVVGAFYRVRFGGHELGADTLAELEGELDLLEERMRNTDRGAEA</sequence>
<feature type="transmembrane region" description="Helical" evidence="2">
    <location>
        <begin position="610"/>
        <end position="632"/>
    </location>
</feature>
<evidence type="ECO:0000313" key="5">
    <source>
        <dbReference type="Proteomes" id="UP000324233"/>
    </source>
</evidence>
<dbReference type="EMBL" id="CP042997">
    <property type="protein sequence ID" value="QEH33342.1"/>
    <property type="molecule type" value="Genomic_DNA"/>
</dbReference>
<dbReference type="InterPro" id="IPR002931">
    <property type="entry name" value="Transglutaminase-like"/>
</dbReference>
<accession>A0A5B9VYF1</accession>
<dbReference type="InterPro" id="IPR025403">
    <property type="entry name" value="TgpA-like_C"/>
</dbReference>
<reference evidence="4 5" key="1">
    <citation type="submission" date="2019-08" db="EMBL/GenBank/DDBJ databases">
        <title>Deep-cultivation of Planctomycetes and their phenomic and genomic characterization uncovers novel biology.</title>
        <authorList>
            <person name="Wiegand S."/>
            <person name="Jogler M."/>
            <person name="Boedeker C."/>
            <person name="Pinto D."/>
            <person name="Vollmers J."/>
            <person name="Rivas-Marin E."/>
            <person name="Kohn T."/>
            <person name="Peeters S.H."/>
            <person name="Heuer A."/>
            <person name="Rast P."/>
            <person name="Oberbeckmann S."/>
            <person name="Bunk B."/>
            <person name="Jeske O."/>
            <person name="Meyerdierks A."/>
            <person name="Storesund J.E."/>
            <person name="Kallscheuer N."/>
            <person name="Luecker S."/>
            <person name="Lage O.M."/>
            <person name="Pohl T."/>
            <person name="Merkel B.J."/>
            <person name="Hornburger P."/>
            <person name="Mueller R.-W."/>
            <person name="Bruemmer F."/>
            <person name="Labrenz M."/>
            <person name="Spormann A.M."/>
            <person name="Op den Camp H."/>
            <person name="Overmann J."/>
            <person name="Amann R."/>
            <person name="Jetten M.S.M."/>
            <person name="Mascher T."/>
            <person name="Medema M.H."/>
            <person name="Devos D.P."/>
            <person name="Kaster A.-K."/>
            <person name="Ovreas L."/>
            <person name="Rohde M."/>
            <person name="Galperin M.Y."/>
            <person name="Jogler C."/>
        </authorList>
    </citation>
    <scope>NUCLEOTIDE SEQUENCE [LARGE SCALE GENOMIC DNA]</scope>
    <source>
        <strain evidence="4 5">OJF2</strain>
    </source>
</reference>
<dbReference type="InterPro" id="IPR038765">
    <property type="entry name" value="Papain-like_cys_pep_sf"/>
</dbReference>
<dbReference type="Pfam" id="PF13559">
    <property type="entry name" value="DUF4129"/>
    <property type="match status" value="1"/>
</dbReference>
<evidence type="ECO:0000259" key="3">
    <source>
        <dbReference type="SMART" id="SM00460"/>
    </source>
</evidence>
<feature type="coiled-coil region" evidence="1">
    <location>
        <begin position="724"/>
        <end position="751"/>
    </location>
</feature>
<dbReference type="EC" id="2.3.2.13" evidence="4"/>
<name>A0A5B9VYF1_9BACT</name>
<proteinExistence type="predicted"/>
<keyword evidence="2" id="KW-0812">Transmembrane</keyword>
<feature type="transmembrane region" description="Helical" evidence="2">
    <location>
        <begin position="133"/>
        <end position="153"/>
    </location>
</feature>
<dbReference type="InterPro" id="IPR052901">
    <property type="entry name" value="Bact_TGase-like"/>
</dbReference>